<keyword evidence="7 14" id="KW-0276">Fatty acid metabolism</keyword>
<keyword evidence="9 14" id="KW-0443">Lipid metabolism</keyword>
<dbReference type="RefSeq" id="XP_018033121.1">
    <property type="nucleotide sequence ID" value="XM_018178991.1"/>
</dbReference>
<evidence type="ECO:0000256" key="1">
    <source>
        <dbReference type="ARBA" id="ARBA00004141"/>
    </source>
</evidence>
<sequence>MPPKTSTGEPSAAATMKKQYLISYNAISATLWFGVLARVVMHAAAEGVENGKVYEELEQYTRLVQTGAGLEVLHSLLGIVRAPLFTTAMQVASRLILVWVIGYQFPQTTKYSPAYSSMLLAWSITEVIRYSYFVFALTDSVPKLWTWLRYNTFLILYPLGVASETWLIYRAIPPASKLDEKYGWALWAVLATYIPGFYTLFTYMLKQRRRILRAGANKAEKKRV</sequence>
<feature type="transmembrane region" description="Helical" evidence="14">
    <location>
        <begin position="184"/>
        <end position="205"/>
    </location>
</feature>
<evidence type="ECO:0000256" key="4">
    <source>
        <dbReference type="ARBA" id="ARBA00013122"/>
    </source>
</evidence>
<evidence type="ECO:0000256" key="5">
    <source>
        <dbReference type="ARBA" id="ARBA00022516"/>
    </source>
</evidence>
<comment type="subcellular location">
    <subcellularLocation>
        <location evidence="14">Endoplasmic reticulum membrane</location>
        <topology evidence="14">Multi-pass membrane protein</topology>
    </subcellularLocation>
    <subcellularLocation>
        <location evidence="1">Membrane</location>
        <topology evidence="1">Multi-pass membrane protein</topology>
    </subcellularLocation>
</comment>
<evidence type="ECO:0000256" key="10">
    <source>
        <dbReference type="ARBA" id="ARBA00023136"/>
    </source>
</evidence>
<dbReference type="OrthoDB" id="46988at2759"/>
<dbReference type="AlphaFoldDB" id="A0A177C5Q5"/>
<dbReference type="Proteomes" id="UP000077069">
    <property type="component" value="Unassembled WGS sequence"/>
</dbReference>
<dbReference type="GeneID" id="28762477"/>
<dbReference type="GO" id="GO:0005789">
    <property type="term" value="C:endoplasmic reticulum membrane"/>
    <property type="evidence" value="ECO:0007669"/>
    <property type="project" value="UniProtKB-SubCell"/>
</dbReference>
<comment type="function">
    <text evidence="14">Catalyzes the third of the four reactions of the long-chain fatty acids elongation cycle. This endoplasmic reticulum-bound enzymatic process, allows the addition of two carbons to the chain of long- and very long-chain fatty acids/VLCFAs per cycle. This enzyme catalyzes the dehydration of the 3-hydroxyacyl-CoA intermediate into trans-2,3-enoyl-CoA, within each cycle of fatty acid elongation. Thereby, it participates to the production of VLCFAs of different chain lengths that are involved in multiple biological processes as precursors of membrane lipids and lipid mediators.</text>
</comment>
<evidence type="ECO:0000256" key="8">
    <source>
        <dbReference type="ARBA" id="ARBA00022989"/>
    </source>
</evidence>
<dbReference type="EC" id="4.2.1.134" evidence="4 14"/>
<evidence type="ECO:0000256" key="3">
    <source>
        <dbReference type="ARBA" id="ARBA00007811"/>
    </source>
</evidence>
<dbReference type="GO" id="GO:0102158">
    <property type="term" value="F:very-long-chain (3R)-3-hydroxyacyl-CoA dehydratase activity"/>
    <property type="evidence" value="ECO:0007669"/>
    <property type="project" value="UniProtKB-EC"/>
</dbReference>
<evidence type="ECO:0000313" key="15">
    <source>
        <dbReference type="EMBL" id="OAG02756.1"/>
    </source>
</evidence>
<feature type="transmembrane region" description="Helical" evidence="14">
    <location>
        <begin position="150"/>
        <end position="172"/>
    </location>
</feature>
<dbReference type="Pfam" id="PF04387">
    <property type="entry name" value="PTPLA"/>
    <property type="match status" value="1"/>
</dbReference>
<keyword evidence="10 14" id="KW-0472">Membrane</keyword>
<feature type="transmembrane region" description="Helical" evidence="14">
    <location>
        <begin position="20"/>
        <end position="40"/>
    </location>
</feature>
<keyword evidence="5 14" id="KW-0444">Lipid biosynthesis</keyword>
<comment type="pathway">
    <text evidence="2 14">Lipid metabolism; fatty acid biosynthesis.</text>
</comment>
<dbReference type="EMBL" id="KV441555">
    <property type="protein sequence ID" value="OAG02756.1"/>
    <property type="molecule type" value="Genomic_DNA"/>
</dbReference>
<dbReference type="PANTHER" id="PTHR11035:SF3">
    <property type="entry name" value="VERY-LONG-CHAIN (3R)-3-HYDROXYACYL-COA DEHYDRATASE"/>
    <property type="match status" value="1"/>
</dbReference>
<keyword evidence="16" id="KW-1185">Reference proteome</keyword>
<comment type="catalytic activity">
    <reaction evidence="13 14">
        <text>a very-long-chain (3R)-3-hydroxyacyl-CoA = a very-long-chain (2E)-enoyl-CoA + H2O</text>
        <dbReference type="Rhea" id="RHEA:45812"/>
        <dbReference type="ChEBI" id="CHEBI:15377"/>
        <dbReference type="ChEBI" id="CHEBI:83728"/>
        <dbReference type="ChEBI" id="CHEBI:85440"/>
        <dbReference type="EC" id="4.2.1.134"/>
    </reaction>
</comment>
<dbReference type="InterPro" id="IPR007482">
    <property type="entry name" value="Tyr_Pase-like_PTPLA"/>
</dbReference>
<evidence type="ECO:0000313" key="16">
    <source>
        <dbReference type="Proteomes" id="UP000077069"/>
    </source>
</evidence>
<dbReference type="GO" id="GO:0030148">
    <property type="term" value="P:sphingolipid biosynthetic process"/>
    <property type="evidence" value="ECO:0007669"/>
    <property type="project" value="TreeGrafter"/>
</dbReference>
<evidence type="ECO:0000256" key="2">
    <source>
        <dbReference type="ARBA" id="ARBA00005194"/>
    </source>
</evidence>
<protein>
    <recommendedName>
        <fullName evidence="4 14">Very-long-chain (3R)-3-hydroxyacyl-CoA dehydratase</fullName>
        <ecNumber evidence="4 14">4.2.1.134</ecNumber>
    </recommendedName>
</protein>
<evidence type="ECO:0000256" key="9">
    <source>
        <dbReference type="ARBA" id="ARBA00023098"/>
    </source>
</evidence>
<evidence type="ECO:0000256" key="14">
    <source>
        <dbReference type="RuleBase" id="RU363109"/>
    </source>
</evidence>
<comment type="caution">
    <text evidence="14">Lacks conserved residue(s) required for the propagation of feature annotation.</text>
</comment>
<organism evidence="15 16">
    <name type="scientific">Paraphaeosphaeria sporulosa</name>
    <dbReference type="NCBI Taxonomy" id="1460663"/>
    <lineage>
        <taxon>Eukaryota</taxon>
        <taxon>Fungi</taxon>
        <taxon>Dikarya</taxon>
        <taxon>Ascomycota</taxon>
        <taxon>Pezizomycotina</taxon>
        <taxon>Dothideomycetes</taxon>
        <taxon>Pleosporomycetidae</taxon>
        <taxon>Pleosporales</taxon>
        <taxon>Massarineae</taxon>
        <taxon>Didymosphaeriaceae</taxon>
        <taxon>Paraphaeosphaeria</taxon>
    </lineage>
</organism>
<dbReference type="FunCoup" id="A0A177C5Q5">
    <property type="interactions" value="550"/>
</dbReference>
<proteinExistence type="inferred from homology"/>
<dbReference type="STRING" id="1460663.A0A177C5Q5"/>
<evidence type="ECO:0000256" key="12">
    <source>
        <dbReference type="ARBA" id="ARBA00023239"/>
    </source>
</evidence>
<evidence type="ECO:0000256" key="7">
    <source>
        <dbReference type="ARBA" id="ARBA00022832"/>
    </source>
</evidence>
<evidence type="ECO:0000256" key="13">
    <source>
        <dbReference type="ARBA" id="ARBA00036671"/>
    </source>
</evidence>
<feature type="transmembrane region" description="Helical" evidence="14">
    <location>
        <begin position="117"/>
        <end position="138"/>
    </location>
</feature>
<reference evidence="15 16" key="1">
    <citation type="submission" date="2016-05" db="EMBL/GenBank/DDBJ databases">
        <title>Comparative analysis of secretome profiles of manganese(II)-oxidizing ascomycete fungi.</title>
        <authorList>
            <consortium name="DOE Joint Genome Institute"/>
            <person name="Zeiner C.A."/>
            <person name="Purvine S.O."/>
            <person name="Zink E.M."/>
            <person name="Wu S."/>
            <person name="Pasa-Tolic L."/>
            <person name="Chaput D.L."/>
            <person name="Haridas S."/>
            <person name="Grigoriev I.V."/>
            <person name="Santelli C.M."/>
            <person name="Hansel C.M."/>
        </authorList>
    </citation>
    <scope>NUCLEOTIDE SEQUENCE [LARGE SCALE GENOMIC DNA]</scope>
    <source>
        <strain evidence="15 16">AP3s5-JAC2a</strain>
    </source>
</reference>
<evidence type="ECO:0000256" key="6">
    <source>
        <dbReference type="ARBA" id="ARBA00022692"/>
    </source>
</evidence>
<dbReference type="GO" id="GO:0042761">
    <property type="term" value="P:very long-chain fatty acid biosynthetic process"/>
    <property type="evidence" value="ECO:0007669"/>
    <property type="project" value="TreeGrafter"/>
</dbReference>
<evidence type="ECO:0000256" key="11">
    <source>
        <dbReference type="ARBA" id="ARBA00023160"/>
    </source>
</evidence>
<keyword evidence="8 14" id="KW-1133">Transmembrane helix</keyword>
<accession>A0A177C5Q5</accession>
<keyword evidence="14" id="KW-0256">Endoplasmic reticulum</keyword>
<name>A0A177C5Q5_9PLEO</name>
<dbReference type="InParanoid" id="A0A177C5Q5"/>
<keyword evidence="12 14" id="KW-0456">Lyase</keyword>
<keyword evidence="11 14" id="KW-0275">Fatty acid biosynthesis</keyword>
<gene>
    <name evidence="15" type="ORF">CC84DRAFT_1166567</name>
</gene>
<dbReference type="PANTHER" id="PTHR11035">
    <property type="entry name" value="VERY-LONG-CHAIN (3R)-3-HYDROXYACYL-COA DEHYDRATASE"/>
    <property type="match status" value="1"/>
</dbReference>
<dbReference type="UniPathway" id="UPA00094"/>
<keyword evidence="6 14" id="KW-0812">Transmembrane</keyword>
<dbReference type="GO" id="GO:0030497">
    <property type="term" value="P:fatty acid elongation"/>
    <property type="evidence" value="ECO:0007669"/>
    <property type="project" value="TreeGrafter"/>
</dbReference>
<comment type="similarity">
    <text evidence="3 14">Belongs to the very long-chain fatty acids dehydratase HACD family.</text>
</comment>